<evidence type="ECO:0000256" key="5">
    <source>
        <dbReference type="SAM" id="Phobius"/>
    </source>
</evidence>
<protein>
    <recommendedName>
        <fullName evidence="8">DUF895 domain membrane protein</fullName>
    </recommendedName>
</protein>
<dbReference type="Gene3D" id="1.20.1250.20">
    <property type="entry name" value="MFS general substrate transporter like domains"/>
    <property type="match status" value="1"/>
</dbReference>
<keyword evidence="4 5" id="KW-0472">Membrane</keyword>
<keyword evidence="2 5" id="KW-0812">Transmembrane</keyword>
<feature type="transmembrane region" description="Helical" evidence="5">
    <location>
        <begin position="401"/>
        <end position="418"/>
    </location>
</feature>
<feature type="transmembrane region" description="Helical" evidence="5">
    <location>
        <begin position="276"/>
        <end position="297"/>
    </location>
</feature>
<feature type="transmembrane region" description="Helical" evidence="5">
    <location>
        <begin position="210"/>
        <end position="229"/>
    </location>
</feature>
<dbReference type="Pfam" id="PF05978">
    <property type="entry name" value="UNC-93"/>
    <property type="match status" value="1"/>
</dbReference>
<organism evidence="6 7">
    <name type="scientific">Leucocoprinus birnbaumii</name>
    <dbReference type="NCBI Taxonomy" id="56174"/>
    <lineage>
        <taxon>Eukaryota</taxon>
        <taxon>Fungi</taxon>
        <taxon>Dikarya</taxon>
        <taxon>Basidiomycota</taxon>
        <taxon>Agaricomycotina</taxon>
        <taxon>Agaricomycetes</taxon>
        <taxon>Agaricomycetidae</taxon>
        <taxon>Agaricales</taxon>
        <taxon>Agaricineae</taxon>
        <taxon>Agaricaceae</taxon>
        <taxon>Leucocoprinus</taxon>
    </lineage>
</organism>
<dbReference type="PANTHER" id="PTHR23294:SF59">
    <property type="entry name" value="UNC93-LIKE PROTEIN C922.05C"/>
    <property type="match status" value="1"/>
</dbReference>
<reference evidence="6" key="1">
    <citation type="submission" date="2022-07" db="EMBL/GenBank/DDBJ databases">
        <title>Genome Sequence of Leucocoprinus birnbaumii.</title>
        <authorList>
            <person name="Buettner E."/>
        </authorList>
    </citation>
    <scope>NUCLEOTIDE SEQUENCE</scope>
    <source>
        <strain evidence="6">VT141</strain>
    </source>
</reference>
<evidence type="ECO:0000256" key="3">
    <source>
        <dbReference type="ARBA" id="ARBA00022989"/>
    </source>
</evidence>
<evidence type="ECO:0000256" key="4">
    <source>
        <dbReference type="ARBA" id="ARBA00023136"/>
    </source>
</evidence>
<feature type="transmembrane region" description="Helical" evidence="5">
    <location>
        <begin position="235"/>
        <end position="255"/>
    </location>
</feature>
<keyword evidence="3 5" id="KW-1133">Transmembrane helix</keyword>
<name>A0AAD5VP98_9AGAR</name>
<dbReference type="AlphaFoldDB" id="A0AAD5VP98"/>
<feature type="transmembrane region" description="Helical" evidence="5">
    <location>
        <begin position="186"/>
        <end position="203"/>
    </location>
</feature>
<comment type="caution">
    <text evidence="6">The sequence shown here is derived from an EMBL/GenBank/DDBJ whole genome shotgun (WGS) entry which is preliminary data.</text>
</comment>
<comment type="subcellular location">
    <subcellularLocation>
        <location evidence="1">Membrane</location>
        <topology evidence="1">Multi-pass membrane protein</topology>
    </subcellularLocation>
</comment>
<sequence>MRDQFINSTTLFNPLRTLANSNTSPHGTKQNAPVLARDHLSLAKHVHAISITNSGKHVVTEFSAFGPVTRNVLMSMLRPAAYEGRVTLFICASALPCGPLPQLTYHSATLALDKMTDKEKGDGTDTSDNQSIYERPTGIRGLWSHPITQVTLLGFVCFMCPGLFNALTGLGAGGQVDATTSANANAALYSTFAFFAFFAGSINNVLGSKLTLLIGSFGYALYVGSFLAMNIHSNAGGFVIAAGAILGICAGLLWTAQGSLMMAYPTESQKGRFISIFWSIFNLGAVVGASVAVGTNFHSTANSVGNGTYIGFLVLTIIGVFIPLIMVNPNNMIRTDGTKVNTPRHPSWKTEFIGLAVTLKTDPLIMMLFPMFLASNWFYTWQFNDFNGAVFNIRARSLNSFLYWISQIIGSLFIGYILDMKSVRRRVRAFTGWSILFALVWIVHIWAYFYQRNYTRETIPPDSHKLDIYDKPYVGRVFLYILCGILDAVWQVTTYWIMGAMSNDPAKLAYYAGFYKSLQSAGAAGMWRADAVKLPFMNIFLSTWILLVVGLLFALPMIYWRVTDHTEETTDLPAADSPVPEKIAA</sequence>
<dbReference type="PANTHER" id="PTHR23294">
    <property type="entry name" value="ET TRANSLATION PRODUCT-RELATED"/>
    <property type="match status" value="1"/>
</dbReference>
<evidence type="ECO:0000256" key="2">
    <source>
        <dbReference type="ARBA" id="ARBA00022692"/>
    </source>
</evidence>
<evidence type="ECO:0000256" key="1">
    <source>
        <dbReference type="ARBA" id="ARBA00004141"/>
    </source>
</evidence>
<evidence type="ECO:0000313" key="6">
    <source>
        <dbReference type="EMBL" id="KAJ3565634.1"/>
    </source>
</evidence>
<accession>A0AAD5VP98</accession>
<feature type="transmembrane region" description="Helical" evidence="5">
    <location>
        <begin position="430"/>
        <end position="449"/>
    </location>
</feature>
<dbReference type="InterPro" id="IPR010291">
    <property type="entry name" value="Ion_channel_UNC-93"/>
</dbReference>
<dbReference type="Proteomes" id="UP001213000">
    <property type="component" value="Unassembled WGS sequence"/>
</dbReference>
<evidence type="ECO:0000313" key="7">
    <source>
        <dbReference type="Proteomes" id="UP001213000"/>
    </source>
</evidence>
<feature type="transmembrane region" description="Helical" evidence="5">
    <location>
        <begin position="309"/>
        <end position="327"/>
    </location>
</feature>
<dbReference type="SUPFAM" id="SSF103473">
    <property type="entry name" value="MFS general substrate transporter"/>
    <property type="match status" value="1"/>
</dbReference>
<feature type="transmembrane region" description="Helical" evidence="5">
    <location>
        <begin position="539"/>
        <end position="560"/>
    </location>
</feature>
<dbReference type="InterPro" id="IPR051617">
    <property type="entry name" value="UNC-93-like_regulator"/>
</dbReference>
<keyword evidence="7" id="KW-1185">Reference proteome</keyword>
<gene>
    <name evidence="6" type="ORF">NP233_g7505</name>
</gene>
<feature type="transmembrane region" description="Helical" evidence="5">
    <location>
        <begin position="150"/>
        <end position="174"/>
    </location>
</feature>
<evidence type="ECO:0008006" key="8">
    <source>
        <dbReference type="Google" id="ProtNLM"/>
    </source>
</evidence>
<feature type="transmembrane region" description="Helical" evidence="5">
    <location>
        <begin position="477"/>
        <end position="496"/>
    </location>
</feature>
<dbReference type="InterPro" id="IPR036259">
    <property type="entry name" value="MFS_trans_sf"/>
</dbReference>
<proteinExistence type="predicted"/>
<dbReference type="GO" id="GO:0016020">
    <property type="term" value="C:membrane"/>
    <property type="evidence" value="ECO:0007669"/>
    <property type="project" value="UniProtKB-SubCell"/>
</dbReference>
<dbReference type="EMBL" id="JANIEX010000553">
    <property type="protein sequence ID" value="KAJ3565634.1"/>
    <property type="molecule type" value="Genomic_DNA"/>
</dbReference>